<sequence>MAYPASSVRIILHGSRDPRYLRAVADFAESLKIQYSFQCLEPGYGIPLYVARGADYERAEAACASGVPPLMEWPGFVDFINELGVDLVAVHGSNKPLTLRGLKPDVSFIESGEPLLSSYVRSKCPKSLLLLILAPGVIMDKAIKQLGECRPEIVGPLMELPSFREYFRRALPLVIQHWRAMP</sequence>
<dbReference type="RefSeq" id="WP_188596219.1">
    <property type="nucleotide sequence ID" value="NZ_BMNL01000002.1"/>
</dbReference>
<dbReference type="AlphaFoldDB" id="A0A830GVG3"/>
<comment type="caution">
    <text evidence="1">The sequence shown here is derived from an EMBL/GenBank/DDBJ whole genome shotgun (WGS) entry which is preliminary data.</text>
</comment>
<dbReference type="OrthoDB" id="27067at2157"/>
<organism evidence="1 2">
    <name type="scientific">Thermocladium modestius</name>
    <dbReference type="NCBI Taxonomy" id="62609"/>
    <lineage>
        <taxon>Archaea</taxon>
        <taxon>Thermoproteota</taxon>
        <taxon>Thermoprotei</taxon>
        <taxon>Thermoproteales</taxon>
        <taxon>Thermoproteaceae</taxon>
        <taxon>Thermocladium</taxon>
    </lineage>
</organism>
<name>A0A830GVG3_9CREN</name>
<accession>A0A830GVG3</accession>
<reference evidence="1" key="1">
    <citation type="journal article" date="2014" name="Int. J. Syst. Evol. Microbiol.">
        <title>Complete genome sequence of Corynebacterium casei LMG S-19264T (=DSM 44701T), isolated from a smear-ripened cheese.</title>
        <authorList>
            <consortium name="US DOE Joint Genome Institute (JGI-PGF)"/>
            <person name="Walter F."/>
            <person name="Albersmeier A."/>
            <person name="Kalinowski J."/>
            <person name="Ruckert C."/>
        </authorList>
    </citation>
    <scope>NUCLEOTIDE SEQUENCE</scope>
    <source>
        <strain evidence="1">JCM 10088</strain>
    </source>
</reference>
<dbReference type="Proteomes" id="UP000610960">
    <property type="component" value="Unassembled WGS sequence"/>
</dbReference>
<keyword evidence="2" id="KW-1185">Reference proteome</keyword>
<dbReference type="EMBL" id="BMNL01000002">
    <property type="protein sequence ID" value="GGP20508.1"/>
    <property type="molecule type" value="Genomic_DNA"/>
</dbReference>
<proteinExistence type="predicted"/>
<evidence type="ECO:0000313" key="1">
    <source>
        <dbReference type="EMBL" id="GGP20508.1"/>
    </source>
</evidence>
<evidence type="ECO:0000313" key="2">
    <source>
        <dbReference type="Proteomes" id="UP000610960"/>
    </source>
</evidence>
<protein>
    <submittedName>
        <fullName evidence="1">Uncharacterized protein</fullName>
    </submittedName>
</protein>
<gene>
    <name evidence="1" type="ORF">GCM10007981_08880</name>
</gene>
<reference evidence="1" key="2">
    <citation type="submission" date="2020-09" db="EMBL/GenBank/DDBJ databases">
        <authorList>
            <person name="Sun Q."/>
            <person name="Ohkuma M."/>
        </authorList>
    </citation>
    <scope>NUCLEOTIDE SEQUENCE</scope>
    <source>
        <strain evidence="1">JCM 10088</strain>
    </source>
</reference>